<organism evidence="2 3">
    <name type="scientific">Legionella drancourtii LLAP12</name>
    <dbReference type="NCBI Taxonomy" id="658187"/>
    <lineage>
        <taxon>Bacteria</taxon>
        <taxon>Pseudomonadati</taxon>
        <taxon>Pseudomonadota</taxon>
        <taxon>Gammaproteobacteria</taxon>
        <taxon>Legionellales</taxon>
        <taxon>Legionellaceae</taxon>
        <taxon>Legionella</taxon>
    </lineage>
</organism>
<protein>
    <submittedName>
        <fullName evidence="2">Uncharacterized protein</fullName>
    </submittedName>
</protein>
<evidence type="ECO:0000313" key="3">
    <source>
        <dbReference type="Proteomes" id="UP000002770"/>
    </source>
</evidence>
<keyword evidence="3" id="KW-1185">Reference proteome</keyword>
<name>G9EPZ7_9GAMM</name>
<dbReference type="OrthoDB" id="5634886at2"/>
<sequence length="225" mass="25321">MVYFKRFFSLLFGLSLFGSAYAFPPSIARYAVIGETKEGNVAAFMLSHFGPSGHAPFTTLVIKKAGRAEPLFQDGAYKMDGGEKELAELTEYLLEKNTAVLKNYNIDVSNQHISEAHMVISDNNQPEVAAGWVDIGKRGIKEFTVKSIPSADCRDNPNAIDLEYWFNGSNQLLVKQKEDSCWDNGFSIRNIYQTQKALWFVVNKHAYGLEGQDFYFIDIEGIILH</sequence>
<evidence type="ECO:0000313" key="2">
    <source>
        <dbReference type="EMBL" id="EHL30572.1"/>
    </source>
</evidence>
<dbReference type="RefSeq" id="WP_006871252.1">
    <property type="nucleotide sequence ID" value="NZ_JH413828.1"/>
</dbReference>
<dbReference type="Proteomes" id="UP000002770">
    <property type="component" value="Unassembled WGS sequence"/>
</dbReference>
<keyword evidence="1" id="KW-0732">Signal</keyword>
<evidence type="ECO:0000256" key="1">
    <source>
        <dbReference type="SAM" id="SignalP"/>
    </source>
</evidence>
<proteinExistence type="predicted"/>
<dbReference type="InParanoid" id="G9EPZ7"/>
<gene>
    <name evidence="2" type="ORF">LDG_7339</name>
</gene>
<dbReference type="STRING" id="658187.LDG_7339"/>
<dbReference type="AlphaFoldDB" id="G9EPZ7"/>
<dbReference type="EMBL" id="JH413828">
    <property type="protein sequence ID" value="EHL30572.1"/>
    <property type="molecule type" value="Genomic_DNA"/>
</dbReference>
<reference evidence="2 3" key="1">
    <citation type="journal article" date="2011" name="BMC Genomics">
        <title>Insight into cross-talk between intra-amoebal pathogens.</title>
        <authorList>
            <person name="Gimenez G."/>
            <person name="Bertelli C."/>
            <person name="Moliner C."/>
            <person name="Robert C."/>
            <person name="Raoult D."/>
            <person name="Fournier P.E."/>
            <person name="Greub G."/>
        </authorList>
    </citation>
    <scope>NUCLEOTIDE SEQUENCE [LARGE SCALE GENOMIC DNA]</scope>
    <source>
        <strain evidence="2 3">LLAP12</strain>
    </source>
</reference>
<feature type="chain" id="PRO_5003521367" evidence="1">
    <location>
        <begin position="23"/>
        <end position="225"/>
    </location>
</feature>
<dbReference type="HOGENOM" id="CLU_1228655_0_0_6"/>
<feature type="signal peptide" evidence="1">
    <location>
        <begin position="1"/>
        <end position="22"/>
    </location>
</feature>
<accession>G9EPZ7</accession>